<sequence>MPYRNLFTSTVSVLALTSMLALPPAFAQETSQPPTAQTNEAVSEGVRDEATAQIDERRQKLLDDATRALEETETASTTLDEDDTEAALEALAVATGKLQSVVARDPSLALAPVDVRLLQRDLLGDVETIEASREVIEDLVADGRLQEARPLMREFASEIVIETTNLPLATYPDALLRATAQIDAGEIETAKQTLETALGTLVITEEVIALPVLRAQLLIDAAEEALAEMEESTGDADASAVEDAVESAEPEPISPGEYVAAARSQLKIAEALGYGEEGDFEELHDNLDELDEKIDLADNTGGIFDRIGDSFIRLKQRLFD</sequence>
<dbReference type="EMBL" id="FOAG01000017">
    <property type="protein sequence ID" value="SEM25113.1"/>
    <property type="molecule type" value="Genomic_DNA"/>
</dbReference>
<dbReference type="STRING" id="1287727.SAMN05443999_11716"/>
<dbReference type="InterPro" id="IPR021236">
    <property type="entry name" value="Uncharacterised_YfdX"/>
</dbReference>
<name>A0A1H7WUC7_9RHOB</name>
<reference evidence="3 4" key="1">
    <citation type="submission" date="2016-10" db="EMBL/GenBank/DDBJ databases">
        <authorList>
            <person name="de Groot N.N."/>
        </authorList>
    </citation>
    <scope>NUCLEOTIDE SEQUENCE [LARGE SCALE GENOMIC DNA]</scope>
    <source>
        <strain evidence="3 4">DSM 100674</strain>
    </source>
</reference>
<evidence type="ECO:0000313" key="4">
    <source>
        <dbReference type="Proteomes" id="UP000199582"/>
    </source>
</evidence>
<evidence type="ECO:0000256" key="1">
    <source>
        <dbReference type="SAM" id="MobiDB-lite"/>
    </source>
</evidence>
<feature type="region of interest" description="Disordered" evidence="1">
    <location>
        <begin position="27"/>
        <end position="52"/>
    </location>
</feature>
<gene>
    <name evidence="3" type="ORF">SAMN05443999_11716</name>
</gene>
<dbReference type="AlphaFoldDB" id="A0A1H7WUC7"/>
<organism evidence="3 4">
    <name type="scientific">Roseovarius azorensis</name>
    <dbReference type="NCBI Taxonomy" id="1287727"/>
    <lineage>
        <taxon>Bacteria</taxon>
        <taxon>Pseudomonadati</taxon>
        <taxon>Pseudomonadota</taxon>
        <taxon>Alphaproteobacteria</taxon>
        <taxon>Rhodobacterales</taxon>
        <taxon>Roseobacteraceae</taxon>
        <taxon>Roseovarius</taxon>
    </lineage>
</organism>
<proteinExistence type="predicted"/>
<dbReference type="RefSeq" id="WP_093039153.1">
    <property type="nucleotide sequence ID" value="NZ_FOAG01000017.1"/>
</dbReference>
<dbReference type="Proteomes" id="UP000199582">
    <property type="component" value="Unassembled WGS sequence"/>
</dbReference>
<dbReference type="OrthoDB" id="7025476at2"/>
<keyword evidence="2" id="KW-0732">Signal</keyword>
<feature type="chain" id="PRO_5009299863" evidence="2">
    <location>
        <begin position="28"/>
        <end position="320"/>
    </location>
</feature>
<feature type="compositionally biased region" description="Polar residues" evidence="1">
    <location>
        <begin position="28"/>
        <end position="41"/>
    </location>
</feature>
<keyword evidence="4" id="KW-1185">Reference proteome</keyword>
<protein>
    <submittedName>
        <fullName evidence="3">YfdX protein</fullName>
    </submittedName>
</protein>
<accession>A0A1H7WUC7</accession>
<feature type="signal peptide" evidence="2">
    <location>
        <begin position="1"/>
        <end position="27"/>
    </location>
</feature>
<dbReference type="Pfam" id="PF10938">
    <property type="entry name" value="YfdX"/>
    <property type="match status" value="1"/>
</dbReference>
<evidence type="ECO:0000313" key="3">
    <source>
        <dbReference type="EMBL" id="SEM25113.1"/>
    </source>
</evidence>
<evidence type="ECO:0000256" key="2">
    <source>
        <dbReference type="SAM" id="SignalP"/>
    </source>
</evidence>